<dbReference type="PANTHER" id="PTHR33840">
    <property type="match status" value="1"/>
</dbReference>
<reference evidence="3" key="1">
    <citation type="submission" date="2010-12" db="EMBL/GenBank/DDBJ databases">
        <title>Complete sequence of Variovorax paradoxus EPS.</title>
        <authorList>
            <consortium name="US DOE Joint Genome Institute"/>
            <person name="Lucas S."/>
            <person name="Copeland A."/>
            <person name="Lapidus A."/>
            <person name="Cheng J.-F."/>
            <person name="Goodwin L."/>
            <person name="Pitluck S."/>
            <person name="Teshima H."/>
            <person name="Detter J.C."/>
            <person name="Han C."/>
            <person name="Tapia R."/>
            <person name="Land M."/>
            <person name="Hauser L."/>
            <person name="Kyrpides N."/>
            <person name="Ivanova N."/>
            <person name="Ovchinnikova G."/>
            <person name="Orwin P."/>
            <person name="Han J.-I.G."/>
            <person name="Woyke T."/>
        </authorList>
    </citation>
    <scope>NUCLEOTIDE SEQUENCE [LARGE SCALE GENOMIC DNA]</scope>
    <source>
        <strain evidence="3">EPS</strain>
    </source>
</reference>
<reference evidence="2 3" key="2">
    <citation type="journal article" date="2013" name="Genome Announc.">
        <title>Genome of the Root-Associated Plant Growth-Promoting Bacterium Variovorax paradoxus Strain EPS.</title>
        <authorList>
            <person name="Han J.I."/>
            <person name="Spain J.C."/>
            <person name="Leadbetter J.R."/>
            <person name="Ovchinnikova G."/>
            <person name="Goodwin L.A."/>
            <person name="Han C.S."/>
            <person name="Woyke T."/>
            <person name="Davenport K.W."/>
            <person name="Orwin P.M."/>
        </authorList>
    </citation>
    <scope>NUCLEOTIDE SEQUENCE [LARGE SCALE GENOMIC DNA]</scope>
    <source>
        <strain evidence="2 3">EPS</strain>
    </source>
</reference>
<sequence length="651" mass="72405">MSVQSMPAALPSARPFSLIEQMQRIGASACVDYKDKTNMCSSMIHVGIFFDGTNNNKKRDQENVKDPNKRSHSNVVVLHDTFKDAPDEGYYRFYVPGVGTPFDEVGEKTETPDGKSMAAGGDARINWAMIQLLNAMHQGIVPGRLLIEDATAGRDATTAPLHASLTTGNRLEGKRGYFIGGTLGKVNQLERLLGSKAAATPSRKLLQVNVSVFGFSRGAAQARAFCHFVHHIMLKKGPAGGYTLAGVPFRFQFLGLFDSVASVGMADSSPFWRGLGGWANGTLDIVPSVERTVHLCAAHEIRINFPLSTGRIGEKQYPANCIEKVYPGAHSDVGGGYDPGCQGKAIDSRTKLLSQMPLLDMYREAQRSMVPLLNIDALKASGKTARTAEDLVIDPTCEKLFNAYRGFATGINGTVEDHLHGHVQLYWRWRLQHKGQMHKLPSYAKAVRQDQIDVWESDSDFSSDIAKALEMKQVADRQAKANPHGPDTSRLDQAQRDFLRVRKEYLHPPSTRMPKLVDDFFDQMLHDSHASFYMVGPVTDFDRKEKIAQIQRKVDLIAANMEWLRTGNGTVRPQTSYNEARPLASLSDLERRIHEHQTSHQGGFPELTDKDREQLLAMENLTTSVGVRVVTNKTRRELGGHVRYRRVFDKS</sequence>
<dbReference type="Pfam" id="PF09994">
    <property type="entry name" value="T6SS_Tle1-like_cat"/>
    <property type="match status" value="2"/>
</dbReference>
<evidence type="ECO:0000313" key="2">
    <source>
        <dbReference type="EMBL" id="ADU39874.1"/>
    </source>
</evidence>
<evidence type="ECO:0000313" key="3">
    <source>
        <dbReference type="Proteomes" id="UP000008917"/>
    </source>
</evidence>
<dbReference type="ESTHER" id="varpe-e6uvk9">
    <property type="family name" value="T6SS-TLE1"/>
</dbReference>
<name>E6UVK9_VARPE</name>
<accession>E6UVK9</accession>
<dbReference type="KEGG" id="vpe:Varpa_5721"/>
<evidence type="ECO:0000259" key="1">
    <source>
        <dbReference type="Pfam" id="PF09994"/>
    </source>
</evidence>
<dbReference type="Proteomes" id="UP000008917">
    <property type="component" value="Chromosome"/>
</dbReference>
<dbReference type="OrthoDB" id="4378831at2"/>
<dbReference type="eggNOG" id="COG2268">
    <property type="taxonomic scope" value="Bacteria"/>
</dbReference>
<dbReference type="HOGENOM" id="CLU_021038_0_0_4"/>
<organism evidence="2 3">
    <name type="scientific">Variovorax paradoxus (strain EPS)</name>
    <dbReference type="NCBI Taxonomy" id="595537"/>
    <lineage>
        <taxon>Bacteria</taxon>
        <taxon>Pseudomonadati</taxon>
        <taxon>Pseudomonadota</taxon>
        <taxon>Betaproteobacteria</taxon>
        <taxon>Burkholderiales</taxon>
        <taxon>Comamonadaceae</taxon>
        <taxon>Variovorax</taxon>
    </lineage>
</organism>
<dbReference type="PANTHER" id="PTHR33840:SF1">
    <property type="entry name" value="TLE1 PHOSPHOLIPASE DOMAIN-CONTAINING PROTEIN"/>
    <property type="match status" value="1"/>
</dbReference>
<feature type="domain" description="T6SS Phospholipase effector Tle1-like catalytic" evidence="1">
    <location>
        <begin position="249"/>
        <end position="364"/>
    </location>
</feature>
<gene>
    <name evidence="2" type="ordered locus">Varpa_5721</name>
</gene>
<dbReference type="STRING" id="595537.Varpa_5721"/>
<feature type="domain" description="T6SS Phospholipase effector Tle1-like catalytic" evidence="1">
    <location>
        <begin position="48"/>
        <end position="233"/>
    </location>
</feature>
<proteinExistence type="predicted"/>
<protein>
    <recommendedName>
        <fullName evidence="1">T6SS Phospholipase effector Tle1-like catalytic domain-containing protein</fullName>
    </recommendedName>
</protein>
<dbReference type="InterPro" id="IPR018712">
    <property type="entry name" value="Tle1-like_cat"/>
</dbReference>
<dbReference type="AlphaFoldDB" id="E6UVK9"/>
<dbReference type="EMBL" id="CP002417">
    <property type="protein sequence ID" value="ADU39874.1"/>
    <property type="molecule type" value="Genomic_DNA"/>
</dbReference>